<sequence>MVVLTGVLKPPLHFLSNDIMILVEHNTLLYIGPGTNARKIKKSESMKVTSLTGRAVITTELPKPDKSNGAPKTSTVSMETPATVAQATVAAKSDDDRNQPETTFARSTSLPATVRAPPEGSFDEKQKKARNKSSAGTSKQKAPLDVFSLPETDIDSGITVACEASKGTRRNIHTFDMTGKDTARGVARSNPETMRAYRTGSPTAQLIVPRNAPFAPNFQEDSGDKGSSRAYRNLDAQRAFHVFVPRASRASRDHSKRLTYIPTMSYHAVHRYRKRTSLPDLREFLEQEEAEKQAKRNIEGSPKALNRTASLNDLAKASPESSRQTPLSMDNLGINTSPVDNDAPVTNWPPQEPHYQPTSATTRSMFVTDL</sequence>
<evidence type="ECO:0000256" key="1">
    <source>
        <dbReference type="SAM" id="MobiDB-lite"/>
    </source>
</evidence>
<name>A7S032_NEMVE</name>
<organism evidence="2 3">
    <name type="scientific">Nematostella vectensis</name>
    <name type="common">Starlet sea anemone</name>
    <dbReference type="NCBI Taxonomy" id="45351"/>
    <lineage>
        <taxon>Eukaryota</taxon>
        <taxon>Metazoa</taxon>
        <taxon>Cnidaria</taxon>
        <taxon>Anthozoa</taxon>
        <taxon>Hexacorallia</taxon>
        <taxon>Actiniaria</taxon>
        <taxon>Edwardsiidae</taxon>
        <taxon>Nematostella</taxon>
    </lineage>
</organism>
<accession>A7S032</accession>
<dbReference type="HOGENOM" id="CLU_748638_0_0_1"/>
<feature type="region of interest" description="Disordered" evidence="1">
    <location>
        <begin position="314"/>
        <end position="370"/>
    </location>
</feature>
<dbReference type="EMBL" id="DS469559">
    <property type="protein sequence ID" value="EDO42893.1"/>
    <property type="molecule type" value="Genomic_DNA"/>
</dbReference>
<feature type="compositionally biased region" description="Polar residues" evidence="1">
    <location>
        <begin position="319"/>
        <end position="339"/>
    </location>
</feature>
<reference evidence="2 3" key="1">
    <citation type="journal article" date="2007" name="Science">
        <title>Sea anemone genome reveals ancestral eumetazoan gene repertoire and genomic organization.</title>
        <authorList>
            <person name="Putnam N.H."/>
            <person name="Srivastava M."/>
            <person name="Hellsten U."/>
            <person name="Dirks B."/>
            <person name="Chapman J."/>
            <person name="Salamov A."/>
            <person name="Terry A."/>
            <person name="Shapiro H."/>
            <person name="Lindquist E."/>
            <person name="Kapitonov V.V."/>
            <person name="Jurka J."/>
            <person name="Genikhovich G."/>
            <person name="Grigoriev I.V."/>
            <person name="Lucas S.M."/>
            <person name="Steele R.E."/>
            <person name="Finnerty J.R."/>
            <person name="Technau U."/>
            <person name="Martindale M.Q."/>
            <person name="Rokhsar D.S."/>
        </authorList>
    </citation>
    <scope>NUCLEOTIDE SEQUENCE [LARGE SCALE GENOMIC DNA]</scope>
    <source>
        <strain evidence="3">CH2 X CH6</strain>
    </source>
</reference>
<dbReference type="AlphaFoldDB" id="A7S032"/>
<evidence type="ECO:0000313" key="3">
    <source>
        <dbReference type="Proteomes" id="UP000001593"/>
    </source>
</evidence>
<gene>
    <name evidence="2" type="ORF">NEMVEDRAFT_v1g241899</name>
</gene>
<feature type="compositionally biased region" description="Polar residues" evidence="1">
    <location>
        <begin position="356"/>
        <end position="370"/>
    </location>
</feature>
<keyword evidence="3" id="KW-1185">Reference proteome</keyword>
<evidence type="ECO:0000313" key="2">
    <source>
        <dbReference type="EMBL" id="EDO42893.1"/>
    </source>
</evidence>
<feature type="compositionally biased region" description="Polar residues" evidence="1">
    <location>
        <begin position="70"/>
        <end position="80"/>
    </location>
</feature>
<feature type="compositionally biased region" description="Low complexity" evidence="1">
    <location>
        <begin position="82"/>
        <end position="91"/>
    </location>
</feature>
<dbReference type="InParanoid" id="A7S032"/>
<feature type="compositionally biased region" description="Polar residues" evidence="1">
    <location>
        <begin position="100"/>
        <end position="111"/>
    </location>
</feature>
<protein>
    <submittedName>
        <fullName evidence="2">Uncharacterized protein</fullName>
    </submittedName>
</protein>
<proteinExistence type="predicted"/>
<dbReference type="Proteomes" id="UP000001593">
    <property type="component" value="Unassembled WGS sequence"/>
</dbReference>
<feature type="region of interest" description="Disordered" evidence="1">
    <location>
        <begin position="60"/>
        <end position="142"/>
    </location>
</feature>